<dbReference type="SUPFAM" id="SSF52540">
    <property type="entry name" value="P-loop containing nucleoside triphosphate hydrolases"/>
    <property type="match status" value="1"/>
</dbReference>
<feature type="domain" description="AIG1-type G" evidence="17">
    <location>
        <begin position="1"/>
        <end position="193"/>
    </location>
</feature>
<dbReference type="AGR" id="ZFIN:ZDB-GENE-080204-41"/>
<keyword evidence="7" id="KW-0677">Repeat</keyword>
<dbReference type="PROSITE" id="PS51720">
    <property type="entry name" value="G_AIG1"/>
    <property type="match status" value="1"/>
</dbReference>
<reference evidence="18" key="1">
    <citation type="submission" date="2007-11" db="EMBL/GenBank/DDBJ databases">
        <authorList>
            <consortium name="NIH - Zebrafish Gene Collection (ZGC) project"/>
        </authorList>
    </citation>
    <scope>NUCLEOTIDE SEQUENCE [LARGE SCALE MRNA]</scope>
    <source>
        <tissue evidence="18">Whole</tissue>
    </source>
</reference>
<accession>A8WG00</accession>
<dbReference type="InterPro" id="IPR027417">
    <property type="entry name" value="P-loop_NTPase"/>
</dbReference>
<dbReference type="InterPro" id="IPR006703">
    <property type="entry name" value="G_AIG1"/>
</dbReference>
<keyword evidence="12" id="KW-0342">GTP-binding</keyword>
<dbReference type="AlphaFoldDB" id="A8WG00"/>
<evidence type="ECO:0000256" key="5">
    <source>
        <dbReference type="ARBA" id="ARBA00008535"/>
    </source>
</evidence>
<dbReference type="Pfam" id="PF04548">
    <property type="entry name" value="AIG1"/>
    <property type="match status" value="1"/>
</dbReference>
<proteinExistence type="evidence at transcript level"/>
<keyword evidence="16" id="KW-0472">Membrane</keyword>
<keyword evidence="16" id="KW-1133">Transmembrane helix</keyword>
<dbReference type="GO" id="GO:0005739">
    <property type="term" value="C:mitochondrion"/>
    <property type="evidence" value="ECO:0007669"/>
    <property type="project" value="UniProtKB-SubCell"/>
</dbReference>
<dbReference type="RefSeq" id="NP_001108059.2">
    <property type="nucleotide sequence ID" value="NM_001114587.1"/>
</dbReference>
<dbReference type="GO" id="GO:0005525">
    <property type="term" value="F:GTP binding"/>
    <property type="evidence" value="ECO:0007669"/>
    <property type="project" value="UniProtKB-KW"/>
</dbReference>
<evidence type="ECO:0000313" key="18">
    <source>
        <dbReference type="EMBL" id="AAI54523.1"/>
    </source>
</evidence>
<dbReference type="Gene3D" id="3.40.50.300">
    <property type="entry name" value="P-loop containing nucleotide triphosphate hydrolases"/>
    <property type="match status" value="1"/>
</dbReference>
<dbReference type="InterPro" id="IPR045058">
    <property type="entry name" value="GIMA/IAN/Toc"/>
</dbReference>
<evidence type="ECO:0000256" key="15">
    <source>
        <dbReference type="ARBA" id="ARBA00077278"/>
    </source>
</evidence>
<keyword evidence="10" id="KW-0333">Golgi apparatus</keyword>
<dbReference type="FunFam" id="3.40.50.300:FF:000536">
    <property type="entry name" value="GTPase IMAP family member 8"/>
    <property type="match status" value="1"/>
</dbReference>
<keyword evidence="8" id="KW-0547">Nucleotide-binding</keyword>
<gene>
    <name evidence="18 19" type="ORF">zgc:172091</name>
</gene>
<comment type="function">
    <text evidence="13">Exerts an anti-apoptotic effect in the immune system and is involved in responses to infections.</text>
</comment>
<keyword evidence="16" id="KW-0812">Transmembrane</keyword>
<evidence type="ECO:0000256" key="11">
    <source>
        <dbReference type="ARBA" id="ARBA00023128"/>
    </source>
</evidence>
<keyword evidence="9" id="KW-0256">Endoplasmic reticulum</keyword>
<comment type="subcellular location">
    <subcellularLocation>
        <location evidence="3">Cytoplasm</location>
        <location evidence="3">Cytosol</location>
    </subcellularLocation>
    <subcellularLocation>
        <location evidence="2">Endoplasmic reticulum</location>
    </subcellularLocation>
    <subcellularLocation>
        <location evidence="4">Golgi apparatus</location>
    </subcellularLocation>
    <subcellularLocation>
        <location evidence="1">Mitochondrion</location>
    </subcellularLocation>
</comment>
<evidence type="ECO:0000256" key="1">
    <source>
        <dbReference type="ARBA" id="ARBA00004173"/>
    </source>
</evidence>
<dbReference type="PhylomeDB" id="A8WG00"/>
<dbReference type="PANTHER" id="PTHR10903">
    <property type="entry name" value="GTPASE, IMAP FAMILY MEMBER-RELATED"/>
    <property type="match status" value="1"/>
</dbReference>
<dbReference type="GO" id="GO:0005783">
    <property type="term" value="C:endoplasmic reticulum"/>
    <property type="evidence" value="ECO:0007669"/>
    <property type="project" value="UniProtKB-SubCell"/>
</dbReference>
<dbReference type="GO" id="GO:0005794">
    <property type="term" value="C:Golgi apparatus"/>
    <property type="evidence" value="ECO:0007669"/>
    <property type="project" value="UniProtKB-SubCell"/>
</dbReference>
<name>A8WG00_DANRE</name>
<evidence type="ECO:0000256" key="14">
    <source>
        <dbReference type="ARBA" id="ARBA00073539"/>
    </source>
</evidence>
<dbReference type="OrthoDB" id="8954335at2759"/>
<evidence type="ECO:0000256" key="16">
    <source>
        <dbReference type="SAM" id="Phobius"/>
    </source>
</evidence>
<organism evidence="18">
    <name type="scientific">Danio rerio</name>
    <name type="common">Zebrafish</name>
    <name type="synonym">Brachydanio rerio</name>
    <dbReference type="NCBI Taxonomy" id="7955"/>
    <lineage>
        <taxon>Eukaryota</taxon>
        <taxon>Metazoa</taxon>
        <taxon>Chordata</taxon>
        <taxon>Craniata</taxon>
        <taxon>Vertebrata</taxon>
        <taxon>Euteleostomi</taxon>
        <taxon>Actinopterygii</taxon>
        <taxon>Neopterygii</taxon>
        <taxon>Teleostei</taxon>
        <taxon>Ostariophysi</taxon>
        <taxon>Cypriniformes</taxon>
        <taxon>Danionidae</taxon>
        <taxon>Danioninae</taxon>
        <taxon>Danio</taxon>
    </lineage>
</organism>
<keyword evidence="11" id="KW-0496">Mitochondrion</keyword>
<evidence type="ECO:0000256" key="13">
    <source>
        <dbReference type="ARBA" id="ARBA00056809"/>
    </source>
</evidence>
<dbReference type="GO" id="GO:0005829">
    <property type="term" value="C:cytosol"/>
    <property type="evidence" value="ECO:0007669"/>
    <property type="project" value="UniProtKB-SubCell"/>
</dbReference>
<evidence type="ECO:0000256" key="6">
    <source>
        <dbReference type="ARBA" id="ARBA00022490"/>
    </source>
</evidence>
<keyword evidence="6" id="KW-0963">Cytoplasm</keyword>
<dbReference type="KEGG" id="dre:100136869"/>
<evidence type="ECO:0000256" key="9">
    <source>
        <dbReference type="ARBA" id="ARBA00022824"/>
    </source>
</evidence>
<dbReference type="GeneID" id="100136869"/>
<dbReference type="PANTHER" id="PTHR10903:SF188">
    <property type="entry name" value="GTPASE IMAP FAMILY MEMBER 2-LIKE-RELATED"/>
    <property type="match status" value="1"/>
</dbReference>
<evidence type="ECO:0000313" key="19">
    <source>
        <dbReference type="ZFIN" id="ZDB-GENE-080204-41"/>
    </source>
</evidence>
<sequence>MLGMTGAGKSATGNTILGMDVFEEDLSPGSVTRQSVKKMARKGSRMVSVIDTPGLQDSSANEREVKDEIKTCLELSTPGPHVFLLVIRADVRLTDEVKKTVRWIQDNFGEKSARYTIVVFTHVDSLTKSLKDHIEESLEMREIVMTFSGRYHAFNNKDKSNKLQVDELLDEMDDLVIGNRGNHYTTEMFNEAQWRPNNKENNNYSKVGIAFGLGIAVTAAAVVVVMKKGSD</sequence>
<evidence type="ECO:0000256" key="8">
    <source>
        <dbReference type="ARBA" id="ARBA00022741"/>
    </source>
</evidence>
<evidence type="ECO:0000256" key="10">
    <source>
        <dbReference type="ARBA" id="ARBA00023034"/>
    </source>
</evidence>
<evidence type="ECO:0000256" key="3">
    <source>
        <dbReference type="ARBA" id="ARBA00004514"/>
    </source>
</evidence>
<dbReference type="EMBL" id="BC154522">
    <property type="protein sequence ID" value="AAI54523.1"/>
    <property type="molecule type" value="mRNA"/>
</dbReference>
<evidence type="ECO:0000259" key="17">
    <source>
        <dbReference type="PROSITE" id="PS51720"/>
    </source>
</evidence>
<comment type="similarity">
    <text evidence="5">Belongs to the TRAFAC class TrmE-Era-EngA-EngB-Septin-like GTPase superfamily. AIG1/Toc34/Toc159-like paraseptin GTPase family. IAN subfamily.</text>
</comment>
<evidence type="ECO:0000256" key="2">
    <source>
        <dbReference type="ARBA" id="ARBA00004240"/>
    </source>
</evidence>
<feature type="transmembrane region" description="Helical" evidence="16">
    <location>
        <begin position="207"/>
        <end position="226"/>
    </location>
</feature>
<protein>
    <recommendedName>
        <fullName evidence="14">GTPase IMAP family member 8</fullName>
    </recommendedName>
    <alternativeName>
        <fullName evidence="15">Immune-associated nucleotide-binding protein 9</fullName>
    </alternativeName>
</protein>
<evidence type="ECO:0000256" key="7">
    <source>
        <dbReference type="ARBA" id="ARBA00022737"/>
    </source>
</evidence>
<evidence type="ECO:0000256" key="12">
    <source>
        <dbReference type="ARBA" id="ARBA00023134"/>
    </source>
</evidence>
<dbReference type="ZFIN" id="ZDB-GENE-080204-41">
    <property type="gene designation" value="zgc:172091"/>
</dbReference>
<evidence type="ECO:0000256" key="4">
    <source>
        <dbReference type="ARBA" id="ARBA00004555"/>
    </source>
</evidence>